<dbReference type="Pfam" id="PF00092">
    <property type="entry name" value="VWA"/>
    <property type="match status" value="1"/>
</dbReference>
<evidence type="ECO:0000256" key="2">
    <source>
        <dbReference type="SAM" id="Phobius"/>
    </source>
</evidence>
<proteinExistence type="predicted"/>
<keyword evidence="2" id="KW-1133">Transmembrane helix</keyword>
<dbReference type="InterPro" id="IPR002035">
    <property type="entry name" value="VWF_A"/>
</dbReference>
<accession>A0A8B8D263</accession>
<dbReference type="KEGG" id="cvn:111123659"/>
<dbReference type="PROSITE" id="PS50234">
    <property type="entry name" value="VWFA"/>
    <property type="match status" value="1"/>
</dbReference>
<reference evidence="5" key="1">
    <citation type="submission" date="2025-08" db="UniProtKB">
        <authorList>
            <consortium name="RefSeq"/>
        </authorList>
    </citation>
    <scope>IDENTIFICATION</scope>
    <source>
        <tissue evidence="5">Whole sample</tissue>
    </source>
</reference>
<dbReference type="PANTHER" id="PTHR24020">
    <property type="entry name" value="COLLAGEN ALPHA"/>
    <property type="match status" value="1"/>
</dbReference>
<feature type="region of interest" description="Disordered" evidence="1">
    <location>
        <begin position="255"/>
        <end position="368"/>
    </location>
</feature>
<keyword evidence="2" id="KW-0472">Membrane</keyword>
<gene>
    <name evidence="5" type="primary">LOC111123659</name>
</gene>
<feature type="compositionally biased region" description="Low complexity" evidence="1">
    <location>
        <begin position="359"/>
        <end position="368"/>
    </location>
</feature>
<protein>
    <submittedName>
        <fullName evidence="5">Cell wall protein DAN4-like</fullName>
    </submittedName>
</protein>
<dbReference type="SMART" id="SM00327">
    <property type="entry name" value="VWA"/>
    <property type="match status" value="1"/>
</dbReference>
<dbReference type="InterPro" id="IPR036465">
    <property type="entry name" value="vWFA_dom_sf"/>
</dbReference>
<dbReference type="SUPFAM" id="SSF53300">
    <property type="entry name" value="vWA-like"/>
    <property type="match status" value="1"/>
</dbReference>
<dbReference type="OrthoDB" id="6262482at2759"/>
<evidence type="ECO:0000313" key="5">
    <source>
        <dbReference type="RefSeq" id="XP_022321855.1"/>
    </source>
</evidence>
<dbReference type="Proteomes" id="UP000694844">
    <property type="component" value="Chromosome 3"/>
</dbReference>
<keyword evidence="4" id="KW-1185">Reference proteome</keyword>
<feature type="transmembrane region" description="Helical" evidence="2">
    <location>
        <begin position="373"/>
        <end position="397"/>
    </location>
</feature>
<organism evidence="4 5">
    <name type="scientific">Crassostrea virginica</name>
    <name type="common">Eastern oyster</name>
    <dbReference type="NCBI Taxonomy" id="6565"/>
    <lineage>
        <taxon>Eukaryota</taxon>
        <taxon>Metazoa</taxon>
        <taxon>Spiralia</taxon>
        <taxon>Lophotrochozoa</taxon>
        <taxon>Mollusca</taxon>
        <taxon>Bivalvia</taxon>
        <taxon>Autobranchia</taxon>
        <taxon>Pteriomorphia</taxon>
        <taxon>Ostreida</taxon>
        <taxon>Ostreoidea</taxon>
        <taxon>Ostreidae</taxon>
        <taxon>Crassostrea</taxon>
    </lineage>
</organism>
<dbReference type="GeneID" id="111123659"/>
<dbReference type="PANTHER" id="PTHR24020:SF20">
    <property type="entry name" value="PH DOMAIN-CONTAINING PROTEIN"/>
    <property type="match status" value="1"/>
</dbReference>
<feature type="domain" description="VWFA" evidence="3">
    <location>
        <begin position="22"/>
        <end position="208"/>
    </location>
</feature>
<feature type="compositionally biased region" description="Low complexity" evidence="1">
    <location>
        <begin position="255"/>
        <end position="350"/>
    </location>
</feature>
<dbReference type="AlphaFoldDB" id="A0A8B8D263"/>
<evidence type="ECO:0000256" key="1">
    <source>
        <dbReference type="SAM" id="MobiDB-lite"/>
    </source>
</evidence>
<keyword evidence="2" id="KW-0812">Transmembrane</keyword>
<name>A0A8B8D263_CRAVI</name>
<sequence>MLLWRGILAICTVTSVTCVYKDIVFVLDKSASLSSSELDESLRFIHGVIQSLDIGTSDTLASLVTFSTTPSEEFDLKDYTRKSDLLSAIDSLLGSSTTGEGDIAGALDFVWDNTFQTTPSTRTSPDPERAVILVTSSTSSNISDSIAAADKIRTDYSADVFTIGVGSTVYTQNAELRGIASDPDANFTHFVDNFSDLWCAVPILVTKLDPSSTDSPYTNCTLKPLPVFPTSTTEALMTTTYSPTTMPDTTTIVTTTASTSSLSSTTTESTTTTSSSMTATTTAAAAATTTATSTTVTSPFSATSTTPHYRTTEETTTSTTSSQSSSTSLTSSPLSSSLFQSTTTQQTSTTGQNPEPAKSLASSESSGNGSGSAGIVAGAVVAILAAAVGAFVLVAIIRRRLLSPKSEDSSILAMVRQYKAAPIGPSKTAFTYQKF</sequence>
<evidence type="ECO:0000313" key="4">
    <source>
        <dbReference type="Proteomes" id="UP000694844"/>
    </source>
</evidence>
<dbReference type="RefSeq" id="XP_022321855.1">
    <property type="nucleotide sequence ID" value="XM_022466147.1"/>
</dbReference>
<dbReference type="InterPro" id="IPR050525">
    <property type="entry name" value="ECM_Assembly_Org"/>
</dbReference>
<dbReference type="Gene3D" id="3.40.50.410">
    <property type="entry name" value="von Willebrand factor, type A domain"/>
    <property type="match status" value="1"/>
</dbReference>
<evidence type="ECO:0000259" key="3">
    <source>
        <dbReference type="PROSITE" id="PS50234"/>
    </source>
</evidence>